<dbReference type="InterPro" id="IPR000510">
    <property type="entry name" value="Nase/OxRdtase_comp1"/>
</dbReference>
<reference evidence="3" key="1">
    <citation type="journal article" date="2019" name="Int. J. Syst. Evol. Microbiol.">
        <title>The Global Catalogue of Microorganisms (GCM) 10K type strain sequencing project: providing services to taxonomists for standard genome sequencing and annotation.</title>
        <authorList>
            <consortium name="The Broad Institute Genomics Platform"/>
            <consortium name="The Broad Institute Genome Sequencing Center for Infectious Disease"/>
            <person name="Wu L."/>
            <person name="Ma J."/>
        </authorList>
    </citation>
    <scope>NUCLEOTIDE SEQUENCE [LARGE SCALE GENOMIC DNA]</scope>
    <source>
        <strain evidence="3">CCM 8896</strain>
    </source>
</reference>
<proteinExistence type="predicted"/>
<feature type="domain" description="Nitrogenase/oxidoreductase component 1" evidence="1">
    <location>
        <begin position="57"/>
        <end position="360"/>
    </location>
</feature>
<accession>A0ABW4J4E1</accession>
<dbReference type="Pfam" id="PF00148">
    <property type="entry name" value="Oxidored_nitro"/>
    <property type="match status" value="1"/>
</dbReference>
<gene>
    <name evidence="2" type="ORF">ACFQ5M_02950</name>
</gene>
<dbReference type="Proteomes" id="UP001597267">
    <property type="component" value="Unassembled WGS sequence"/>
</dbReference>
<dbReference type="RefSeq" id="WP_125715007.1">
    <property type="nucleotide sequence ID" value="NZ_JBHTOP010000004.1"/>
</dbReference>
<evidence type="ECO:0000313" key="3">
    <source>
        <dbReference type="Proteomes" id="UP001597267"/>
    </source>
</evidence>
<organism evidence="2 3">
    <name type="scientific">Agrilactobacillus yilanensis</name>
    <dbReference type="NCBI Taxonomy" id="2485997"/>
    <lineage>
        <taxon>Bacteria</taxon>
        <taxon>Bacillati</taxon>
        <taxon>Bacillota</taxon>
        <taxon>Bacilli</taxon>
        <taxon>Lactobacillales</taxon>
        <taxon>Lactobacillaceae</taxon>
        <taxon>Agrilactobacillus</taxon>
    </lineage>
</organism>
<name>A0ABW4J4E1_9LACO</name>
<dbReference type="EMBL" id="JBHTOP010000004">
    <property type="protein sequence ID" value="MFD1671051.1"/>
    <property type="molecule type" value="Genomic_DNA"/>
</dbReference>
<keyword evidence="3" id="KW-1185">Reference proteome</keyword>
<dbReference type="SUPFAM" id="SSF53807">
    <property type="entry name" value="Helical backbone' metal receptor"/>
    <property type="match status" value="1"/>
</dbReference>
<protein>
    <submittedName>
        <fullName evidence="2">Nitrogenase component 1</fullName>
    </submittedName>
</protein>
<comment type="caution">
    <text evidence="2">The sequence shown here is derived from an EMBL/GenBank/DDBJ whole genome shotgun (WGS) entry which is preliminary data.</text>
</comment>
<dbReference type="Gene3D" id="3.40.50.1980">
    <property type="entry name" value="Nitrogenase molybdenum iron protein domain"/>
    <property type="match status" value="2"/>
</dbReference>
<evidence type="ECO:0000313" key="2">
    <source>
        <dbReference type="EMBL" id="MFD1671051.1"/>
    </source>
</evidence>
<sequence length="452" mass="49947">MLDRTPENFIALKNIEGQHVGIDLPLNQAHFPVPFYQGLEYPPPARGGWNIVHIGLTLPQAHLIFVCPEGCLRGVVLSAAELDLAQRFSTIAVGEENVLEGDMEAQVIEGVSHIIEELPQRPPAVLVYTSCIHQFLGSDIDLIYSQLRQRFPDIDFTDCYMFPIMRKSGPNPVEMMRQQLYSLLTPLPKDQMAVNIIGSDYPLPHDSDLYQLLTRHGFSVHEIGTCQDYAAYKQMAASSVNISILPSAIKAGELLAKNLGQTHVYLPLSFDYGEIEARLAKLCATLQVPYTPDKEAVAQAESALKQAQAVIGQTPIAIDYSAGPRPLSLTRMLLTHGFNVTDVYADAFEVEEQADFDKLQQLKPDLMIHPTEDVQMRVASRKRSEKTLAIGQKAAYFTGSDYFVNIIEGDGMYGLSAITRLAHLMTAAFETPKDTAALIPVKALNWGCSCVL</sequence>
<evidence type="ECO:0000259" key="1">
    <source>
        <dbReference type="Pfam" id="PF00148"/>
    </source>
</evidence>